<keyword evidence="4 7" id="KW-1133">Transmembrane helix</keyword>
<keyword evidence="10" id="KW-1185">Reference proteome</keyword>
<accession>A0A232M0B0</accession>
<evidence type="ECO:0000256" key="6">
    <source>
        <dbReference type="SAM" id="MobiDB-lite"/>
    </source>
</evidence>
<feature type="transmembrane region" description="Helical" evidence="7">
    <location>
        <begin position="91"/>
        <end position="110"/>
    </location>
</feature>
<evidence type="ECO:0000313" key="9">
    <source>
        <dbReference type="EMBL" id="OXV09527.1"/>
    </source>
</evidence>
<evidence type="ECO:0000256" key="3">
    <source>
        <dbReference type="ARBA" id="ARBA00022692"/>
    </source>
</evidence>
<keyword evidence="5 7" id="KW-0472">Membrane</keyword>
<dbReference type="AlphaFoldDB" id="A0A232M0B0"/>
<evidence type="ECO:0000259" key="8">
    <source>
        <dbReference type="PROSITE" id="PS50850"/>
    </source>
</evidence>
<comment type="subcellular location">
    <subcellularLocation>
        <location evidence="1">Membrane</location>
        <topology evidence="1">Multi-pass membrane protein</topology>
    </subcellularLocation>
</comment>
<feature type="transmembrane region" description="Helical" evidence="7">
    <location>
        <begin position="355"/>
        <end position="375"/>
    </location>
</feature>
<reference evidence="9 10" key="1">
    <citation type="journal article" date="2015" name="Environ. Microbiol.">
        <title>Metagenome sequence of Elaphomyces granulatus from sporocarp tissue reveals Ascomycota ectomycorrhizal fingerprints of genome expansion and a Proteobacteria-rich microbiome.</title>
        <authorList>
            <person name="Quandt C.A."/>
            <person name="Kohler A."/>
            <person name="Hesse C.N."/>
            <person name="Sharpton T.J."/>
            <person name="Martin F."/>
            <person name="Spatafora J.W."/>
        </authorList>
    </citation>
    <scope>NUCLEOTIDE SEQUENCE [LARGE SCALE GENOMIC DNA]</scope>
    <source>
        <strain evidence="9 10">OSC145934</strain>
    </source>
</reference>
<dbReference type="EMBL" id="NPHW01003483">
    <property type="protein sequence ID" value="OXV09527.1"/>
    <property type="molecule type" value="Genomic_DNA"/>
</dbReference>
<dbReference type="FunFam" id="1.20.1250.20:FF:000013">
    <property type="entry name" value="MFS general substrate transporter"/>
    <property type="match status" value="1"/>
</dbReference>
<dbReference type="OrthoDB" id="2985014at2759"/>
<comment type="caution">
    <text evidence="9">The sequence shown here is derived from an EMBL/GenBank/DDBJ whole genome shotgun (WGS) entry which is preliminary data.</text>
</comment>
<feature type="transmembrane region" description="Helical" evidence="7">
    <location>
        <begin position="47"/>
        <end position="64"/>
    </location>
</feature>
<feature type="region of interest" description="Disordered" evidence="6">
    <location>
        <begin position="1"/>
        <end position="26"/>
    </location>
</feature>
<dbReference type="GO" id="GO:0016020">
    <property type="term" value="C:membrane"/>
    <property type="evidence" value="ECO:0007669"/>
    <property type="project" value="UniProtKB-SubCell"/>
</dbReference>
<organism evidence="9 10">
    <name type="scientific">Elaphomyces granulatus</name>
    <dbReference type="NCBI Taxonomy" id="519963"/>
    <lineage>
        <taxon>Eukaryota</taxon>
        <taxon>Fungi</taxon>
        <taxon>Dikarya</taxon>
        <taxon>Ascomycota</taxon>
        <taxon>Pezizomycotina</taxon>
        <taxon>Eurotiomycetes</taxon>
        <taxon>Eurotiomycetidae</taxon>
        <taxon>Eurotiales</taxon>
        <taxon>Elaphomycetaceae</taxon>
        <taxon>Elaphomyces</taxon>
    </lineage>
</organism>
<dbReference type="InterPro" id="IPR020846">
    <property type="entry name" value="MFS_dom"/>
</dbReference>
<dbReference type="SUPFAM" id="SSF103473">
    <property type="entry name" value="MFS general substrate transporter"/>
    <property type="match status" value="1"/>
</dbReference>
<dbReference type="PANTHER" id="PTHR43791">
    <property type="entry name" value="PERMEASE-RELATED"/>
    <property type="match status" value="1"/>
</dbReference>
<keyword evidence="3 7" id="KW-0812">Transmembrane</keyword>
<feature type="transmembrane region" description="Helical" evidence="7">
    <location>
        <begin position="381"/>
        <end position="402"/>
    </location>
</feature>
<feature type="domain" description="Major facilitator superfamily (MFS) profile" evidence="8">
    <location>
        <begin position="51"/>
        <end position="473"/>
    </location>
</feature>
<name>A0A232M0B0_9EURO</name>
<feature type="transmembrane region" description="Helical" evidence="7">
    <location>
        <begin position="445"/>
        <end position="466"/>
    </location>
</feature>
<protein>
    <recommendedName>
        <fullName evidence="8">Major facilitator superfamily (MFS) profile domain-containing protein</fullName>
    </recommendedName>
</protein>
<gene>
    <name evidence="9" type="ORF">Egran_02714</name>
</gene>
<dbReference type="InterPro" id="IPR011701">
    <property type="entry name" value="MFS"/>
</dbReference>
<dbReference type="Gene3D" id="1.20.1250.20">
    <property type="entry name" value="MFS general substrate transporter like domains"/>
    <property type="match status" value="2"/>
</dbReference>
<dbReference type="Pfam" id="PF07690">
    <property type="entry name" value="MFS_1"/>
    <property type="match status" value="1"/>
</dbReference>
<dbReference type="Proteomes" id="UP000243515">
    <property type="component" value="Unassembled WGS sequence"/>
</dbReference>
<sequence length="506" mass="56372">MERIEDNRHNRVIPPELQPWSSDRAPDGYYPQTVEDKLLSRSLNRKLDIFLLPFLSLLYLFNGLDRGSIGNAATQSFDEDVGIKPDDVNDAVSMFFITFVTFQPISAAVGRMVGARHWIPFLMLSWGIITIAQAFVHGRGALIAIRLLLGLFEAGFYPTAVFYLSTFYTRFDLGVRIGLFYGQYAVAGAFSGAIAYGIFQFHGSLQNWQYLFIIEGAVTVMVATAAWFWLPVGPGSAWFLTEAEKEFATERIRVDSERYFVKAYGPDGIQVVSQRLSKRDVKETVRDWKLWTILVCNICASVPSQAFSVFLPLVVRAMGYSSIEANLMSVPPYVCGAVGLYLFTLSSDMYKERGFHIIGGLVICLVGLIATVTIFDNTGRYLALCVLVLGSYITAPLTVAWLSGNTPDPGKRSLVLGVNGFGNLSGVIGAQLFRAKYADRYLVPFYATLGFIAFALVGYIGYRFMLQFVNQSRAKKMAGWSASAIEDERTNDERLGDRKYTFVYGL</sequence>
<feature type="transmembrane region" description="Helical" evidence="7">
    <location>
        <begin position="117"/>
        <end position="136"/>
    </location>
</feature>
<feature type="transmembrane region" description="Helical" evidence="7">
    <location>
        <begin position="325"/>
        <end position="343"/>
    </location>
</feature>
<keyword evidence="2" id="KW-0813">Transport</keyword>
<dbReference type="GO" id="GO:0022857">
    <property type="term" value="F:transmembrane transporter activity"/>
    <property type="evidence" value="ECO:0007669"/>
    <property type="project" value="InterPro"/>
</dbReference>
<feature type="transmembrane region" description="Helical" evidence="7">
    <location>
        <begin position="288"/>
        <end position="313"/>
    </location>
</feature>
<evidence type="ECO:0000256" key="1">
    <source>
        <dbReference type="ARBA" id="ARBA00004141"/>
    </source>
</evidence>
<evidence type="ECO:0000256" key="5">
    <source>
        <dbReference type="ARBA" id="ARBA00023136"/>
    </source>
</evidence>
<feature type="transmembrane region" description="Helical" evidence="7">
    <location>
        <begin position="142"/>
        <end position="165"/>
    </location>
</feature>
<proteinExistence type="predicted"/>
<dbReference type="PROSITE" id="PS50850">
    <property type="entry name" value="MFS"/>
    <property type="match status" value="1"/>
</dbReference>
<evidence type="ECO:0000256" key="7">
    <source>
        <dbReference type="SAM" id="Phobius"/>
    </source>
</evidence>
<evidence type="ECO:0000256" key="4">
    <source>
        <dbReference type="ARBA" id="ARBA00022989"/>
    </source>
</evidence>
<feature type="transmembrane region" description="Helical" evidence="7">
    <location>
        <begin position="177"/>
        <end position="198"/>
    </location>
</feature>
<dbReference type="PANTHER" id="PTHR43791:SF21">
    <property type="entry name" value="MAJOR FACILITATOR SUPERFAMILY (MFS) PROFILE DOMAIN-CONTAINING PROTEIN"/>
    <property type="match status" value="1"/>
</dbReference>
<evidence type="ECO:0000256" key="2">
    <source>
        <dbReference type="ARBA" id="ARBA00022448"/>
    </source>
</evidence>
<evidence type="ECO:0000313" key="10">
    <source>
        <dbReference type="Proteomes" id="UP000243515"/>
    </source>
</evidence>
<dbReference type="InterPro" id="IPR036259">
    <property type="entry name" value="MFS_trans_sf"/>
</dbReference>
<feature type="transmembrane region" description="Helical" evidence="7">
    <location>
        <begin position="414"/>
        <end position="433"/>
    </location>
</feature>
<dbReference type="FunFam" id="1.20.1250.20:FF:000018">
    <property type="entry name" value="MFS transporter permease"/>
    <property type="match status" value="1"/>
</dbReference>
<feature type="transmembrane region" description="Helical" evidence="7">
    <location>
        <begin position="210"/>
        <end position="230"/>
    </location>
</feature>